<evidence type="ECO:0000259" key="1">
    <source>
        <dbReference type="PROSITE" id="PS51154"/>
    </source>
</evidence>
<feature type="domain" description="Macro" evidence="1">
    <location>
        <begin position="94"/>
        <end position="286"/>
    </location>
</feature>
<proteinExistence type="predicted"/>
<evidence type="ECO:0000313" key="2">
    <source>
        <dbReference type="EMBL" id="MCL2916517.1"/>
    </source>
</evidence>
<dbReference type="GO" id="GO:0016787">
    <property type="term" value="F:hydrolase activity"/>
    <property type="evidence" value="ECO:0007669"/>
    <property type="project" value="UniProtKB-KW"/>
</dbReference>
<dbReference type="NCBIfam" id="NF003163">
    <property type="entry name" value="PRK04143.1"/>
    <property type="match status" value="1"/>
</dbReference>
<keyword evidence="2" id="KW-0378">Hydrolase</keyword>
<gene>
    <name evidence="2" type="ORF">L2725_22525</name>
</gene>
<dbReference type="Gene3D" id="3.40.220.10">
    <property type="entry name" value="Leucine Aminopeptidase, subunit E, domain 1"/>
    <property type="match status" value="1"/>
</dbReference>
<dbReference type="InterPro" id="IPR002589">
    <property type="entry name" value="Macro_dom"/>
</dbReference>
<dbReference type="EMBL" id="JAKIKT010000016">
    <property type="protein sequence ID" value="MCL2916517.1"/>
    <property type="molecule type" value="Genomic_DNA"/>
</dbReference>
<dbReference type="PROSITE" id="PS51154">
    <property type="entry name" value="MACRO"/>
    <property type="match status" value="1"/>
</dbReference>
<reference evidence="2 3" key="1">
    <citation type="submission" date="2022-01" db="EMBL/GenBank/DDBJ databases">
        <title>Whole genome-based taxonomy of the Shewanellaceae.</title>
        <authorList>
            <person name="Martin-Rodriguez A.J."/>
        </authorList>
    </citation>
    <scope>NUCLEOTIDE SEQUENCE [LARGE SCALE GENOMIC DNA]</scope>
    <source>
        <strain evidence="2 3">DSM 21332</strain>
    </source>
</reference>
<accession>A0ABT0NDT6</accession>
<protein>
    <submittedName>
        <fullName evidence="2">Protein-ADP-ribose hydrolase</fullName>
    </submittedName>
</protein>
<keyword evidence="3" id="KW-1185">Reference proteome</keyword>
<organism evidence="2 3">
    <name type="scientific">Shewanella corallii</name>
    <dbReference type="NCBI Taxonomy" id="560080"/>
    <lineage>
        <taxon>Bacteria</taxon>
        <taxon>Pseudomonadati</taxon>
        <taxon>Pseudomonadota</taxon>
        <taxon>Gammaproteobacteria</taxon>
        <taxon>Alteromonadales</taxon>
        <taxon>Shewanellaceae</taxon>
        <taxon>Shewanella</taxon>
    </lineage>
</organism>
<dbReference type="CDD" id="cd02908">
    <property type="entry name" value="Macro_OAADPr_deacetylase"/>
    <property type="match status" value="1"/>
</dbReference>
<evidence type="ECO:0000313" key="3">
    <source>
        <dbReference type="Proteomes" id="UP001202831"/>
    </source>
</evidence>
<dbReference type="PANTHER" id="PTHR11106">
    <property type="entry name" value="GANGLIOSIDE INDUCED DIFFERENTIATION ASSOCIATED PROTEIN 2-RELATED"/>
    <property type="match status" value="1"/>
</dbReference>
<comment type="caution">
    <text evidence="2">The sequence shown here is derived from an EMBL/GenBank/DDBJ whole genome shotgun (WGS) entry which is preliminary data.</text>
</comment>
<dbReference type="SMART" id="SM00506">
    <property type="entry name" value="A1pp"/>
    <property type="match status" value="1"/>
</dbReference>
<dbReference type="Pfam" id="PF01661">
    <property type="entry name" value="Macro"/>
    <property type="match status" value="1"/>
</dbReference>
<dbReference type="PANTHER" id="PTHR11106:SF27">
    <property type="entry name" value="MACRO DOMAIN-CONTAINING PROTEIN"/>
    <property type="match status" value="1"/>
</dbReference>
<name>A0ABT0NDT6_9GAMM</name>
<sequence length="289" mass="31500">MKPFSLTNYAGHIQLHSPFVPGTAAGLSQTCLVDALLAELLHSCTAGDNQSERRALLDSLLTQLPPDTLSQQGTALLDALLQAEAAGRQITRVEDLPPFLTIGTTKVVLWQGDITTLKVGAIVNAANSQLLGCFLPGHKCIDNAIHSRAGVQLRRDCDTIIRLQGHEEATGLAKITRGYNLPADYVVHTVGPIVQGELTHYHSQRLADSYRNSLEITKEVEGLRSLALCSISTGVFGYPIEHATPLAIATVANWLRENPGQLDALVFNVFSDRDYRTYQAELEEYICNN</sequence>
<dbReference type="SUPFAM" id="SSF52949">
    <property type="entry name" value="Macro domain-like"/>
    <property type="match status" value="1"/>
</dbReference>
<dbReference type="Proteomes" id="UP001202831">
    <property type="component" value="Unassembled WGS sequence"/>
</dbReference>
<dbReference type="RefSeq" id="WP_249251055.1">
    <property type="nucleotide sequence ID" value="NZ_JAKIKT010000016.1"/>
</dbReference>
<dbReference type="InterPro" id="IPR043472">
    <property type="entry name" value="Macro_dom-like"/>
</dbReference>